<dbReference type="PROSITE" id="PS51257">
    <property type="entry name" value="PROKAR_LIPOPROTEIN"/>
    <property type="match status" value="1"/>
</dbReference>
<sequence>MTMRRKTLAAGAAALVCGLTAAGCAGTGADRAGFSHPTEAAGAFAETRRAKFELDRRAILAMAGDYRVAFSFTETVPFIEGYDPKPPYKTSGDEIVRVIEDRGDFISLQHILVVGGEEKIPVKHWRQDWIYEPEEVIEFVGGAAWRVRALSPAERKGKWAQIVYQVDDAPRYGAVAEWRHENGVSEWTSPPSLRPLPRRDATKRDDYDAILAVNRHAIAPWGWVHEQDNSKLALRGKDRILVREIGVNTYTHADDIAAEVAEDYWAATKGFWAGVRAEWARIAAQSKLFGLTIQGEPEALYDPVLALAGAAADGAMTEAEALAEARAVIARYATTAPGALEERLAAARAE</sequence>
<dbReference type="EMBL" id="FZQA01000008">
    <property type="protein sequence ID" value="SNT75490.1"/>
    <property type="molecule type" value="Genomic_DNA"/>
</dbReference>
<dbReference type="RefSeq" id="WP_200815394.1">
    <property type="nucleotide sequence ID" value="NZ_FZQA01000008.1"/>
</dbReference>
<evidence type="ECO:0000256" key="1">
    <source>
        <dbReference type="SAM" id="SignalP"/>
    </source>
</evidence>
<feature type="signal peptide" evidence="1">
    <location>
        <begin position="1"/>
        <end position="21"/>
    </location>
</feature>
<dbReference type="InterPro" id="IPR046715">
    <property type="entry name" value="DUF6607"/>
</dbReference>
<keyword evidence="3" id="KW-1185">Reference proteome</keyword>
<name>A0A239PZ90_9PROT</name>
<keyword evidence="1" id="KW-0732">Signal</keyword>
<evidence type="ECO:0000313" key="3">
    <source>
        <dbReference type="Proteomes" id="UP000198346"/>
    </source>
</evidence>
<dbReference type="Pfam" id="PF20311">
    <property type="entry name" value="DUF6607"/>
    <property type="match status" value="1"/>
</dbReference>
<organism evidence="2 3">
    <name type="scientific">Amphiplicatus metriothermophilus</name>
    <dbReference type="NCBI Taxonomy" id="1519374"/>
    <lineage>
        <taxon>Bacteria</taxon>
        <taxon>Pseudomonadati</taxon>
        <taxon>Pseudomonadota</taxon>
        <taxon>Alphaproteobacteria</taxon>
        <taxon>Parvularculales</taxon>
        <taxon>Parvularculaceae</taxon>
        <taxon>Amphiplicatus</taxon>
    </lineage>
</organism>
<accession>A0A239PZ90</accession>
<dbReference type="Proteomes" id="UP000198346">
    <property type="component" value="Unassembled WGS sequence"/>
</dbReference>
<proteinExistence type="predicted"/>
<reference evidence="2 3" key="1">
    <citation type="submission" date="2017-07" db="EMBL/GenBank/DDBJ databases">
        <authorList>
            <person name="Sun Z.S."/>
            <person name="Albrecht U."/>
            <person name="Echele G."/>
            <person name="Lee C.C."/>
        </authorList>
    </citation>
    <scope>NUCLEOTIDE SEQUENCE [LARGE SCALE GENOMIC DNA]</scope>
    <source>
        <strain evidence="2 3">CGMCC 1.12710</strain>
    </source>
</reference>
<dbReference type="AlphaFoldDB" id="A0A239PZ90"/>
<evidence type="ECO:0000313" key="2">
    <source>
        <dbReference type="EMBL" id="SNT75490.1"/>
    </source>
</evidence>
<feature type="chain" id="PRO_5012286176" evidence="1">
    <location>
        <begin position="22"/>
        <end position="350"/>
    </location>
</feature>
<protein>
    <submittedName>
        <fullName evidence="2">Uncharacterized protein</fullName>
    </submittedName>
</protein>
<gene>
    <name evidence="2" type="ORF">SAMN06297382_2766</name>
</gene>